<dbReference type="EMBL" id="LR796915">
    <property type="protein sequence ID" value="CAB4174314.1"/>
    <property type="molecule type" value="Genomic_DNA"/>
</dbReference>
<evidence type="ECO:0000313" key="5">
    <source>
        <dbReference type="EMBL" id="CAB4185330.1"/>
    </source>
</evidence>
<organism evidence="3">
    <name type="scientific">uncultured Caudovirales phage</name>
    <dbReference type="NCBI Taxonomy" id="2100421"/>
    <lineage>
        <taxon>Viruses</taxon>
        <taxon>Duplodnaviria</taxon>
        <taxon>Heunggongvirae</taxon>
        <taxon>Uroviricota</taxon>
        <taxon>Caudoviricetes</taxon>
        <taxon>Peduoviridae</taxon>
        <taxon>Maltschvirus</taxon>
        <taxon>Maltschvirus maltsch</taxon>
    </lineage>
</organism>
<protein>
    <submittedName>
        <fullName evidence="3">Uncharacterized protein</fullName>
    </submittedName>
</protein>
<name>A0A6J5Q465_9CAUD</name>
<dbReference type="EMBL" id="LR797188">
    <property type="protein sequence ID" value="CAB4192543.1"/>
    <property type="molecule type" value="Genomic_DNA"/>
</dbReference>
<evidence type="ECO:0000313" key="6">
    <source>
        <dbReference type="EMBL" id="CAB4189009.1"/>
    </source>
</evidence>
<reference evidence="3" key="1">
    <citation type="submission" date="2020-05" db="EMBL/GenBank/DDBJ databases">
        <authorList>
            <person name="Chiriac C."/>
            <person name="Salcher M."/>
            <person name="Ghai R."/>
            <person name="Kavagutti S V."/>
        </authorList>
    </citation>
    <scope>NUCLEOTIDE SEQUENCE</scope>
</reference>
<evidence type="ECO:0000313" key="3">
    <source>
        <dbReference type="EMBL" id="CAB4174314.1"/>
    </source>
</evidence>
<dbReference type="EMBL" id="LR796551">
    <property type="protein sequence ID" value="CAB4151056.1"/>
    <property type="molecule type" value="Genomic_DNA"/>
</dbReference>
<gene>
    <name evidence="4" type="ORF">UFOVP1032_104</name>
    <name evidence="5" type="ORF">UFOVP1125_20</name>
    <name evidence="6" type="ORF">UFOVP1173_118</name>
    <name evidence="7" type="ORF">UFOVP1241_36</name>
    <name evidence="8" type="ORF">UFOVP1491_104</name>
    <name evidence="9" type="ORF">UFOVP1579_104</name>
    <name evidence="1" type="ORF">UFOVP485_17</name>
    <name evidence="2" type="ORF">UFOVP575_121</name>
    <name evidence="3" type="ORF">UFOVP963_39</name>
</gene>
<dbReference type="EMBL" id="LR798431">
    <property type="protein sequence ID" value="CAB5231539.1"/>
    <property type="molecule type" value="Genomic_DNA"/>
</dbReference>
<dbReference type="EMBL" id="LR797455">
    <property type="protein sequence ID" value="CAB4217851.1"/>
    <property type="molecule type" value="Genomic_DNA"/>
</dbReference>
<dbReference type="EMBL" id="LR796457">
    <property type="protein sequence ID" value="CAB4145559.1"/>
    <property type="molecule type" value="Genomic_DNA"/>
</dbReference>
<evidence type="ECO:0000313" key="8">
    <source>
        <dbReference type="EMBL" id="CAB4217851.1"/>
    </source>
</evidence>
<evidence type="ECO:0000313" key="2">
    <source>
        <dbReference type="EMBL" id="CAB4151056.1"/>
    </source>
</evidence>
<sequence>MELTNEEKISIILNNIVNINKNHYNLELSLYQESAVNSPDSELILSLQNQIADQVAKKDALELKLKELDNG</sequence>
<evidence type="ECO:0000313" key="7">
    <source>
        <dbReference type="EMBL" id="CAB4192543.1"/>
    </source>
</evidence>
<evidence type="ECO:0000313" key="4">
    <source>
        <dbReference type="EMBL" id="CAB4179799.1"/>
    </source>
</evidence>
<evidence type="ECO:0000313" key="1">
    <source>
        <dbReference type="EMBL" id="CAB4145559.1"/>
    </source>
</evidence>
<dbReference type="EMBL" id="LR797080">
    <property type="protein sequence ID" value="CAB4185330.1"/>
    <property type="molecule type" value="Genomic_DNA"/>
</dbReference>
<dbReference type="EMBL" id="LR797131">
    <property type="protein sequence ID" value="CAB4189009.1"/>
    <property type="molecule type" value="Genomic_DNA"/>
</dbReference>
<dbReference type="EMBL" id="LR796983">
    <property type="protein sequence ID" value="CAB4179799.1"/>
    <property type="molecule type" value="Genomic_DNA"/>
</dbReference>
<accession>A0A6J5Q465</accession>
<evidence type="ECO:0000313" key="9">
    <source>
        <dbReference type="EMBL" id="CAB5231539.1"/>
    </source>
</evidence>
<proteinExistence type="predicted"/>